<dbReference type="PANTHER" id="PTHR42790:SF19">
    <property type="entry name" value="KYNURENINE_ALPHA-AMINOADIPATE AMINOTRANSFERASE, MITOCHONDRIAL"/>
    <property type="match status" value="1"/>
</dbReference>
<evidence type="ECO:0000256" key="1">
    <source>
        <dbReference type="ARBA" id="ARBA00001933"/>
    </source>
</evidence>
<dbReference type="InterPro" id="IPR050859">
    <property type="entry name" value="Class-I_PLP-dep_aminotransf"/>
</dbReference>
<proteinExistence type="inferred from homology"/>
<comment type="cofactor">
    <cofactor evidence="1">
        <name>pyridoxal 5'-phosphate</name>
        <dbReference type="ChEBI" id="CHEBI:597326"/>
    </cofactor>
</comment>
<comment type="subunit">
    <text evidence="3">Homodimer.</text>
</comment>
<dbReference type="SUPFAM" id="SSF53383">
    <property type="entry name" value="PLP-dependent transferases"/>
    <property type="match status" value="1"/>
</dbReference>
<dbReference type="AlphaFoldDB" id="X8J8Q7"/>
<protein>
    <submittedName>
        <fullName evidence="8">Alanine-glyoxylate amino-transferase</fullName>
    </submittedName>
</protein>
<evidence type="ECO:0000256" key="5">
    <source>
        <dbReference type="ARBA" id="ARBA00022679"/>
    </source>
</evidence>
<comment type="similarity">
    <text evidence="2">Belongs to the class-I pyridoxal-phosphate-dependent aminotransferase family.</text>
</comment>
<dbReference type="Proteomes" id="UP000022645">
    <property type="component" value="Unassembled WGS sequence"/>
</dbReference>
<dbReference type="InterPro" id="IPR015422">
    <property type="entry name" value="PyrdxlP-dep_Trfase_small"/>
</dbReference>
<dbReference type="Pfam" id="PF00155">
    <property type="entry name" value="Aminotran_1_2"/>
    <property type="match status" value="1"/>
</dbReference>
<evidence type="ECO:0000256" key="4">
    <source>
        <dbReference type="ARBA" id="ARBA00022576"/>
    </source>
</evidence>
<evidence type="ECO:0000256" key="6">
    <source>
        <dbReference type="ARBA" id="ARBA00022898"/>
    </source>
</evidence>
<dbReference type="InterPro" id="IPR015424">
    <property type="entry name" value="PyrdxlP-dep_Trfase"/>
</dbReference>
<keyword evidence="4" id="KW-0032">Aminotransferase</keyword>
<evidence type="ECO:0000313" key="8">
    <source>
        <dbReference type="EMBL" id="EUC60024.1"/>
    </source>
</evidence>
<organism evidence="8 9">
    <name type="scientific">Mogibacterium timidum ATCC 33093</name>
    <dbReference type="NCBI Taxonomy" id="1401079"/>
    <lineage>
        <taxon>Bacteria</taxon>
        <taxon>Bacillati</taxon>
        <taxon>Bacillota</taxon>
        <taxon>Clostridia</taxon>
        <taxon>Peptostreptococcales</taxon>
        <taxon>Anaerovoracaceae</taxon>
        <taxon>Mogibacterium</taxon>
    </lineage>
</organism>
<name>X8J8Q7_9FIRM</name>
<dbReference type="GO" id="GO:0030170">
    <property type="term" value="F:pyridoxal phosphate binding"/>
    <property type="evidence" value="ECO:0007669"/>
    <property type="project" value="InterPro"/>
</dbReference>
<evidence type="ECO:0000256" key="3">
    <source>
        <dbReference type="ARBA" id="ARBA00011738"/>
    </source>
</evidence>
<dbReference type="CDD" id="cd00609">
    <property type="entry name" value="AAT_like"/>
    <property type="match status" value="1"/>
</dbReference>
<keyword evidence="5 8" id="KW-0808">Transferase</keyword>
<comment type="caution">
    <text evidence="8">The sequence shown here is derived from an EMBL/GenBank/DDBJ whole genome shotgun (WGS) entry which is preliminary data.</text>
</comment>
<feature type="domain" description="Aminotransferase class I/classII large" evidence="7">
    <location>
        <begin position="36"/>
        <end position="390"/>
    </location>
</feature>
<evidence type="ECO:0000259" key="7">
    <source>
        <dbReference type="Pfam" id="PF00155"/>
    </source>
</evidence>
<dbReference type="Gene3D" id="3.40.640.10">
    <property type="entry name" value="Type I PLP-dependent aspartate aminotransferase-like (Major domain)"/>
    <property type="match status" value="1"/>
</dbReference>
<dbReference type="PANTHER" id="PTHR42790">
    <property type="entry name" value="AMINOTRANSFERASE"/>
    <property type="match status" value="1"/>
</dbReference>
<dbReference type="EMBL" id="JALU01000002">
    <property type="protein sequence ID" value="EUC60024.1"/>
    <property type="molecule type" value="Genomic_DNA"/>
</dbReference>
<evidence type="ECO:0000313" key="9">
    <source>
        <dbReference type="Proteomes" id="UP000022645"/>
    </source>
</evidence>
<dbReference type="InterPro" id="IPR015421">
    <property type="entry name" value="PyrdxlP-dep_Trfase_major"/>
</dbReference>
<evidence type="ECO:0000256" key="2">
    <source>
        <dbReference type="ARBA" id="ARBA00007441"/>
    </source>
</evidence>
<dbReference type="InterPro" id="IPR004839">
    <property type="entry name" value="Aminotransferase_I/II_large"/>
</dbReference>
<accession>X8J8Q7</accession>
<dbReference type="FunFam" id="3.40.640.10:FF:000053">
    <property type="entry name" value="Aminotransferase, class I"/>
    <property type="match status" value="1"/>
</dbReference>
<keyword evidence="6" id="KW-0663">Pyridoxal phosphate</keyword>
<sequence length="400" mass="45356">MNKGRLKMKFSIRMDRIKASGIRAVQKRIAGNDNIISFAAGLPDPALYPLEDLKAATDEMIEMEGIRAFSYGLTKGNGELLEFIVDRMNRKENVKCTKDNICVLSGSQQGIGLAGLMFIDEGDVVITENPSYLGAINAFRPYGAEFAGVDTDDDGIVIEHLEEVLNNTPEAKLMYVIPNFQNPTGKAWTLERRQKFMEVVSKHDVVVIEDNPYGEIRFRNEQLPDLKSLDKKGQVVYLGSFSKILSPGMRVAWMCAEPKVASMAEELKETNDLQSPEITQMIVAYYMKMFDLEEHIREIQETYKHRADLMIKMIERYFPKEIKYTKPDGGMFLWLELPEGLDSDKILDDAVNAGVAYIPGESFFAHEGVKNTVRMNFTMVNDDQIREGIKILGEVFKKYI</sequence>
<dbReference type="PATRIC" id="fig|1401079.3.peg.106"/>
<reference evidence="8 9" key="1">
    <citation type="submission" date="2014-01" db="EMBL/GenBank/DDBJ databases">
        <authorList>
            <person name="Durkin A.S."/>
            <person name="McCorrison J."/>
            <person name="Torralba M."/>
            <person name="Gillis M."/>
            <person name="Haft D.H."/>
            <person name="Methe B."/>
            <person name="Sutton G."/>
            <person name="Nelson K.E."/>
        </authorList>
    </citation>
    <scope>NUCLEOTIDE SEQUENCE [LARGE SCALE GENOMIC DNA]</scope>
    <source>
        <strain evidence="8 9">ATCC 33093</strain>
    </source>
</reference>
<dbReference type="GO" id="GO:0008483">
    <property type="term" value="F:transaminase activity"/>
    <property type="evidence" value="ECO:0007669"/>
    <property type="project" value="UniProtKB-KW"/>
</dbReference>
<gene>
    <name evidence="8" type="ORF">HMPREF0581_0932</name>
</gene>
<dbReference type="Gene3D" id="3.90.1150.10">
    <property type="entry name" value="Aspartate Aminotransferase, domain 1"/>
    <property type="match status" value="1"/>
</dbReference>
<dbReference type="GO" id="GO:1901605">
    <property type="term" value="P:alpha-amino acid metabolic process"/>
    <property type="evidence" value="ECO:0007669"/>
    <property type="project" value="TreeGrafter"/>
</dbReference>